<feature type="domain" description="RNA polymerase subunit H/Rpb5 C-terminal" evidence="4">
    <location>
        <begin position="154"/>
        <end position="226"/>
    </location>
</feature>
<accession>A0ABU6X998</accession>
<comment type="similarity">
    <text evidence="3">Belongs to the archaeal Rpo5/eukaryotic RPB5 RNA polymerase subunit family.</text>
</comment>
<dbReference type="InterPro" id="IPR014381">
    <property type="entry name" value="Arch_Rpo5/euc_Rpb5"/>
</dbReference>
<dbReference type="EMBL" id="JASCZI010211496">
    <property type="protein sequence ID" value="MED6193178.1"/>
    <property type="molecule type" value="Genomic_DNA"/>
</dbReference>
<keyword evidence="2" id="KW-0539">Nucleus</keyword>
<dbReference type="Proteomes" id="UP001341840">
    <property type="component" value="Unassembled WGS sequence"/>
</dbReference>
<dbReference type="SUPFAM" id="SSF53036">
    <property type="entry name" value="Eukaryotic RPB5 N-terminal domain"/>
    <property type="match status" value="1"/>
</dbReference>
<evidence type="ECO:0000259" key="4">
    <source>
        <dbReference type="Pfam" id="PF01191"/>
    </source>
</evidence>
<feature type="domain" description="RNA polymerase Rpb5 N-terminal" evidence="5">
    <location>
        <begin position="28"/>
        <end position="111"/>
    </location>
</feature>
<keyword evidence="6" id="KW-0240">DNA-directed RNA polymerase</keyword>
<sequence length="227" mass="26022">MAEAMMMLENGNEDFGECLIGRFDEGSTESHRYYLARRTTLEMLKDRGYSIPPSEIDLPLSEFRTIHGQSPDVDRLRFSATHTSDPSKRILVIFCGPHIVKVTSVRNIAGQIVNRETLTGLILIVQSTITSQALKAVNLFSFKVEIFQITDLLVNITKHVLKPKHEVLTDKQKRNLLRKYNLEEKQLPRILQTDAIARYYGLEKGQVVKITYSGEITQLHVTYRCVW</sequence>
<dbReference type="InterPro" id="IPR005571">
    <property type="entry name" value="RNA_pol_Rpb5_N"/>
</dbReference>
<comment type="subcellular location">
    <subcellularLocation>
        <location evidence="1">Nucleus</location>
    </subcellularLocation>
</comment>
<dbReference type="SUPFAM" id="SSF55287">
    <property type="entry name" value="RPB5-like RNA polymerase subunit"/>
    <property type="match status" value="1"/>
</dbReference>
<dbReference type="PANTHER" id="PTHR10535">
    <property type="entry name" value="DNA-DIRECTED RNA POLYMERASES I, II, AND III SUBUNIT RPABC1"/>
    <property type="match status" value="1"/>
</dbReference>
<dbReference type="PANTHER" id="PTHR10535:SF2">
    <property type="entry name" value="DNA-DIRECTED RNA POLYMERASE V SUBUNIT 5A"/>
    <property type="match status" value="1"/>
</dbReference>
<dbReference type="Gene3D" id="3.40.1340.10">
    <property type="entry name" value="RNA polymerase, Rpb5, N-terminal domain"/>
    <property type="match status" value="1"/>
</dbReference>
<evidence type="ECO:0000256" key="1">
    <source>
        <dbReference type="ARBA" id="ARBA00004123"/>
    </source>
</evidence>
<comment type="caution">
    <text evidence="6">The sequence shown here is derived from an EMBL/GenBank/DDBJ whole genome shotgun (WGS) entry which is preliminary data.</text>
</comment>
<dbReference type="InterPro" id="IPR035913">
    <property type="entry name" value="RPB5-like_sf"/>
</dbReference>
<dbReference type="PIRSF" id="PIRSF000747">
    <property type="entry name" value="RPB5"/>
    <property type="match status" value="1"/>
</dbReference>
<dbReference type="Pfam" id="PF03871">
    <property type="entry name" value="RNA_pol_Rpb5_N"/>
    <property type="match status" value="1"/>
</dbReference>
<evidence type="ECO:0000313" key="6">
    <source>
        <dbReference type="EMBL" id="MED6193178.1"/>
    </source>
</evidence>
<dbReference type="Pfam" id="PF01191">
    <property type="entry name" value="RNA_pol_Rpb5_C"/>
    <property type="match status" value="1"/>
</dbReference>
<gene>
    <name evidence="6" type="primary">NRPE5A</name>
    <name evidence="6" type="ORF">PIB30_016675</name>
</gene>
<reference evidence="6 7" key="1">
    <citation type="journal article" date="2023" name="Plants (Basel)">
        <title>Bridging the Gap: Combining Genomics and Transcriptomics Approaches to Understand Stylosanthes scabra, an Orphan Legume from the Brazilian Caatinga.</title>
        <authorList>
            <person name="Ferreira-Neto J.R.C."/>
            <person name="da Silva M.D."/>
            <person name="Binneck E."/>
            <person name="de Melo N.F."/>
            <person name="da Silva R.H."/>
            <person name="de Melo A.L.T.M."/>
            <person name="Pandolfi V."/>
            <person name="Bustamante F.O."/>
            <person name="Brasileiro-Vidal A.C."/>
            <person name="Benko-Iseppon A.M."/>
        </authorList>
    </citation>
    <scope>NUCLEOTIDE SEQUENCE [LARGE SCALE GENOMIC DNA]</scope>
    <source>
        <tissue evidence="6">Leaves</tissue>
    </source>
</reference>
<name>A0ABU6X998_9FABA</name>
<protein>
    <submittedName>
        <fullName evidence="6">DNA-directed RNA polymerase V subunit 5A</fullName>
    </submittedName>
</protein>
<keyword evidence="6" id="KW-0804">Transcription</keyword>
<keyword evidence="7" id="KW-1185">Reference proteome</keyword>
<proteinExistence type="inferred from homology"/>
<dbReference type="InterPro" id="IPR000783">
    <property type="entry name" value="RNA_pol_subH/Rpb5_C"/>
</dbReference>
<dbReference type="InterPro" id="IPR036710">
    <property type="entry name" value="RNA_pol_Rpb5_N_sf"/>
</dbReference>
<evidence type="ECO:0000259" key="5">
    <source>
        <dbReference type="Pfam" id="PF03871"/>
    </source>
</evidence>
<evidence type="ECO:0000256" key="2">
    <source>
        <dbReference type="ARBA" id="ARBA00023242"/>
    </source>
</evidence>
<evidence type="ECO:0000256" key="3">
    <source>
        <dbReference type="ARBA" id="ARBA00025765"/>
    </source>
</evidence>
<evidence type="ECO:0000313" key="7">
    <source>
        <dbReference type="Proteomes" id="UP001341840"/>
    </source>
</evidence>
<dbReference type="GO" id="GO:0000428">
    <property type="term" value="C:DNA-directed RNA polymerase complex"/>
    <property type="evidence" value="ECO:0007669"/>
    <property type="project" value="UniProtKB-KW"/>
</dbReference>
<dbReference type="Gene3D" id="3.90.940.20">
    <property type="entry name" value="RPB5-like RNA polymerase subunit"/>
    <property type="match status" value="1"/>
</dbReference>
<organism evidence="6 7">
    <name type="scientific">Stylosanthes scabra</name>
    <dbReference type="NCBI Taxonomy" id="79078"/>
    <lineage>
        <taxon>Eukaryota</taxon>
        <taxon>Viridiplantae</taxon>
        <taxon>Streptophyta</taxon>
        <taxon>Embryophyta</taxon>
        <taxon>Tracheophyta</taxon>
        <taxon>Spermatophyta</taxon>
        <taxon>Magnoliopsida</taxon>
        <taxon>eudicotyledons</taxon>
        <taxon>Gunneridae</taxon>
        <taxon>Pentapetalae</taxon>
        <taxon>rosids</taxon>
        <taxon>fabids</taxon>
        <taxon>Fabales</taxon>
        <taxon>Fabaceae</taxon>
        <taxon>Papilionoideae</taxon>
        <taxon>50 kb inversion clade</taxon>
        <taxon>dalbergioids sensu lato</taxon>
        <taxon>Dalbergieae</taxon>
        <taxon>Pterocarpus clade</taxon>
        <taxon>Stylosanthes</taxon>
    </lineage>
</organism>